<keyword evidence="1" id="KW-0472">Membrane</keyword>
<sequence>MRSVWPRMMQCLRHCCTITRHWTLGWTIPSSGSRRVTPAPSCPSLPDPPGPLSTPRPLLLLLLTRGLVLNRSRNRGDYIRVPARWTRVIRTILMTRGAGAILIIIIVVGGRALLSVWTGSSEAPALLDRSHYKSRKRM</sequence>
<dbReference type="AlphaFoldDB" id="A0A8D8U0R5"/>
<name>A0A8D8U0R5_9HEMI</name>
<reference evidence="2" key="1">
    <citation type="submission" date="2021-05" db="EMBL/GenBank/DDBJ databases">
        <authorList>
            <person name="Alioto T."/>
            <person name="Alioto T."/>
            <person name="Gomez Garrido J."/>
        </authorList>
    </citation>
    <scope>NUCLEOTIDE SEQUENCE</scope>
</reference>
<keyword evidence="1" id="KW-0812">Transmembrane</keyword>
<evidence type="ECO:0000256" key="1">
    <source>
        <dbReference type="SAM" id="Phobius"/>
    </source>
</evidence>
<evidence type="ECO:0000313" key="2">
    <source>
        <dbReference type="EMBL" id="CAG6695955.1"/>
    </source>
</evidence>
<organism evidence="2">
    <name type="scientific">Cacopsylla melanoneura</name>
    <dbReference type="NCBI Taxonomy" id="428564"/>
    <lineage>
        <taxon>Eukaryota</taxon>
        <taxon>Metazoa</taxon>
        <taxon>Ecdysozoa</taxon>
        <taxon>Arthropoda</taxon>
        <taxon>Hexapoda</taxon>
        <taxon>Insecta</taxon>
        <taxon>Pterygota</taxon>
        <taxon>Neoptera</taxon>
        <taxon>Paraneoptera</taxon>
        <taxon>Hemiptera</taxon>
        <taxon>Sternorrhyncha</taxon>
        <taxon>Psylloidea</taxon>
        <taxon>Psyllidae</taxon>
        <taxon>Psyllinae</taxon>
        <taxon>Cacopsylla</taxon>
    </lineage>
</organism>
<dbReference type="EMBL" id="HBUF01326209">
    <property type="protein sequence ID" value="CAG6695955.1"/>
    <property type="molecule type" value="Transcribed_RNA"/>
</dbReference>
<proteinExistence type="predicted"/>
<accession>A0A8D8U0R5</accession>
<keyword evidence="1" id="KW-1133">Transmembrane helix</keyword>
<protein>
    <submittedName>
        <fullName evidence="2">Uncharacterized protein</fullName>
    </submittedName>
</protein>
<feature type="transmembrane region" description="Helical" evidence="1">
    <location>
        <begin position="97"/>
        <end position="117"/>
    </location>
</feature>